<dbReference type="GO" id="GO:0030154">
    <property type="term" value="P:cell differentiation"/>
    <property type="evidence" value="ECO:0007669"/>
    <property type="project" value="UniProtKB-KW"/>
</dbReference>
<keyword evidence="4" id="KW-0221">Differentiation</keyword>
<feature type="compositionally biased region" description="Low complexity" evidence="8">
    <location>
        <begin position="23"/>
        <end position="35"/>
    </location>
</feature>
<dbReference type="SMART" id="SM00949">
    <property type="entry name" value="PAZ"/>
    <property type="match status" value="1"/>
</dbReference>
<dbReference type="InterPro" id="IPR036397">
    <property type="entry name" value="RNaseH_sf"/>
</dbReference>
<dbReference type="InterPro" id="IPR003165">
    <property type="entry name" value="Piwi"/>
</dbReference>
<dbReference type="Gene3D" id="3.40.50.2300">
    <property type="match status" value="1"/>
</dbReference>
<keyword evidence="12" id="KW-1185">Reference proteome</keyword>
<gene>
    <name evidence="11" type="ORF">MELIAE_LOCUS3944</name>
</gene>
<evidence type="ECO:0000256" key="8">
    <source>
        <dbReference type="SAM" id="MobiDB-lite"/>
    </source>
</evidence>
<dbReference type="Pfam" id="PF08699">
    <property type="entry name" value="ArgoL1"/>
    <property type="match status" value="1"/>
</dbReference>
<feature type="domain" description="PAZ" evidence="9">
    <location>
        <begin position="335"/>
        <end position="465"/>
    </location>
</feature>
<feature type="compositionally biased region" description="Pro residues" evidence="8">
    <location>
        <begin position="36"/>
        <end position="49"/>
    </location>
</feature>
<dbReference type="InterPro" id="IPR036085">
    <property type="entry name" value="PAZ_dom_sf"/>
</dbReference>
<keyword evidence="3" id="KW-0963">Cytoplasm</keyword>
<organism evidence="11 12">
    <name type="scientific">Brassicogethes aeneus</name>
    <name type="common">Rape pollen beetle</name>
    <name type="synonym">Meligethes aeneus</name>
    <dbReference type="NCBI Taxonomy" id="1431903"/>
    <lineage>
        <taxon>Eukaryota</taxon>
        <taxon>Metazoa</taxon>
        <taxon>Ecdysozoa</taxon>
        <taxon>Arthropoda</taxon>
        <taxon>Hexapoda</taxon>
        <taxon>Insecta</taxon>
        <taxon>Pterygota</taxon>
        <taxon>Neoptera</taxon>
        <taxon>Endopterygota</taxon>
        <taxon>Coleoptera</taxon>
        <taxon>Polyphaga</taxon>
        <taxon>Cucujiformia</taxon>
        <taxon>Nitidulidae</taxon>
        <taxon>Meligethinae</taxon>
        <taxon>Brassicogethes</taxon>
    </lineage>
</organism>
<dbReference type="GO" id="GO:0005737">
    <property type="term" value="C:cytoplasm"/>
    <property type="evidence" value="ECO:0007669"/>
    <property type="project" value="UniProtKB-SubCell"/>
</dbReference>
<feature type="compositionally biased region" description="Gly residues" evidence="8">
    <location>
        <begin position="131"/>
        <end position="143"/>
    </location>
</feature>
<dbReference type="InterPro" id="IPR003100">
    <property type="entry name" value="PAZ_dom"/>
</dbReference>
<dbReference type="GO" id="GO:0140965">
    <property type="term" value="P:secondary piRNA processing"/>
    <property type="evidence" value="ECO:0007669"/>
    <property type="project" value="UniProtKB-ARBA"/>
</dbReference>
<evidence type="ECO:0000259" key="9">
    <source>
        <dbReference type="SMART" id="SM00949"/>
    </source>
</evidence>
<dbReference type="SUPFAM" id="SSF101690">
    <property type="entry name" value="PAZ domain"/>
    <property type="match status" value="1"/>
</dbReference>
<evidence type="ECO:0000256" key="1">
    <source>
        <dbReference type="ARBA" id="ARBA00004496"/>
    </source>
</evidence>
<dbReference type="Gene3D" id="3.30.420.10">
    <property type="entry name" value="Ribonuclease H-like superfamily/Ribonuclease H"/>
    <property type="match status" value="1"/>
</dbReference>
<evidence type="ECO:0000313" key="12">
    <source>
        <dbReference type="Proteomes" id="UP001154078"/>
    </source>
</evidence>
<protein>
    <submittedName>
        <fullName evidence="11">Uncharacterized protein</fullName>
    </submittedName>
</protein>
<feature type="region of interest" description="Disordered" evidence="8">
    <location>
        <begin position="1"/>
        <end position="146"/>
    </location>
</feature>
<proteinExistence type="inferred from homology"/>
<evidence type="ECO:0000259" key="10">
    <source>
        <dbReference type="SMART" id="SM00950"/>
    </source>
</evidence>
<comment type="similarity">
    <text evidence="7">Belongs to the argonaute family. Piwi subfamily.</text>
</comment>
<accession>A0A9P0FEP7</accession>
<reference evidence="11" key="1">
    <citation type="submission" date="2021-12" db="EMBL/GenBank/DDBJ databases">
        <authorList>
            <person name="King R."/>
        </authorList>
    </citation>
    <scope>NUCLEOTIDE SEQUENCE</scope>
</reference>
<evidence type="ECO:0000256" key="3">
    <source>
        <dbReference type="ARBA" id="ARBA00022490"/>
    </source>
</evidence>
<feature type="domain" description="Piwi" evidence="10">
    <location>
        <begin position="605"/>
        <end position="893"/>
    </location>
</feature>
<evidence type="ECO:0000256" key="5">
    <source>
        <dbReference type="ARBA" id="ARBA00022884"/>
    </source>
</evidence>
<dbReference type="Pfam" id="PF02170">
    <property type="entry name" value="PAZ"/>
    <property type="match status" value="1"/>
</dbReference>
<dbReference type="SUPFAM" id="SSF53098">
    <property type="entry name" value="Ribonuclease H-like"/>
    <property type="match status" value="1"/>
</dbReference>
<feature type="compositionally biased region" description="Basic residues" evidence="8">
    <location>
        <begin position="1"/>
        <end position="11"/>
    </location>
</feature>
<dbReference type="FunFam" id="2.170.260.10:FF:000003">
    <property type="entry name" value="Piwi-like RNA-mediated gene silencing 2"/>
    <property type="match status" value="1"/>
</dbReference>
<dbReference type="AlphaFoldDB" id="A0A9P0FEP7"/>
<dbReference type="Pfam" id="PF02171">
    <property type="entry name" value="Piwi"/>
    <property type="match status" value="1"/>
</dbReference>
<dbReference type="OrthoDB" id="445936at2759"/>
<dbReference type="FunFam" id="3.30.420.10:FF:000014">
    <property type="entry name" value="Piwi-like RNA-mediated gene silencing 1"/>
    <property type="match status" value="1"/>
</dbReference>
<comment type="subcellular location">
    <subcellularLocation>
        <location evidence="1">Cytoplasm</location>
    </subcellularLocation>
</comment>
<evidence type="ECO:0000256" key="2">
    <source>
        <dbReference type="ARBA" id="ARBA00022473"/>
    </source>
</evidence>
<evidence type="ECO:0000256" key="6">
    <source>
        <dbReference type="ARBA" id="ARBA00023158"/>
    </source>
</evidence>
<evidence type="ECO:0000256" key="4">
    <source>
        <dbReference type="ARBA" id="ARBA00022782"/>
    </source>
</evidence>
<dbReference type="Proteomes" id="UP001154078">
    <property type="component" value="Chromosome 2"/>
</dbReference>
<dbReference type="EMBL" id="OV121133">
    <property type="protein sequence ID" value="CAH0551300.1"/>
    <property type="molecule type" value="Genomic_DNA"/>
</dbReference>
<evidence type="ECO:0000313" key="11">
    <source>
        <dbReference type="EMBL" id="CAH0551300.1"/>
    </source>
</evidence>
<dbReference type="InterPro" id="IPR014811">
    <property type="entry name" value="ArgoL1"/>
</dbReference>
<sequence>MEPRGKGRARGRSVPAAVPPTAQRPGVPQQQQQGGPPRPAPGFGGPPAPQGAWANRAPQQQQPPRPQHVPQQAPWARQAAPLQAQQEVAGRGTRQGGGGDHAVPPAASGGIPNVILGQGDGGNQDPPGSAGRRGGGGGNGGVRGRATRNEIIKTRPETLQSKCGTSGAHLKLQANYLELIQAGKWCLNQYRVDMVPELDNIGERKGLMRLAMKDVLNGYLFDGTVLYTVQTINPDPLEKFVESANGEKVRITVRRVGDVAWGDYHYIQLFNIIIRKCLHYMKFQLVGRSYYDPTSKIQIHEHKLELWPGYFTSMRQHEKKILMTIDVDFKVLRTDNVYDMMCQSRDARAFQNSVIDSVVLTYYNNKTYRIDDVDFKANPKSTFATRDGGQISYIDYYKQKYNIRIQVEDQPLLVSRSKPREIRAGMPETVILIPELCKLTGLTDRQRENFQLMKSLGNYTRVAPQGRIQKLMEFCQRMRACKEVIDELKRWDLQIANTLIELPGRQLPPEKIFAGNQKQFSAGPQADWTRDLRSAPMLVNADMSRMAVICPNKMARDANDFIGILQKAAQGMSFQIKPKLFTIQRDDINSYLEQIEEVTGMNPTLVMCILPNPTVDRYSAIKKKCTVDRGLPSQVILAKNLTSKGVMSIATKVAIQLNCKIGGAPWSVHMPLPGLMIVGYDVCRDSAKKSKSFGAFVATLDKGATRYINFVNEHEHQEELSNHFATNMILACKAYETQNGVKPKCILIYRDGVGEGQLPFVHEQEVKNIEQKLKQELYGDTEFKMAFVVVSKRINTRIFHKADNPPPGTVVDDVITLPERYDFFIVSQCVRQGTVAPTSYNVIHDTIGLPPDKLQILTYKLTHMYYNWSGTVRVPAPCQYAHKLAFFTAKFLHRQPHRDLANTLFYL</sequence>
<name>A0A9P0FEP7_BRAAE</name>
<dbReference type="SMART" id="SM00950">
    <property type="entry name" value="Piwi"/>
    <property type="match status" value="1"/>
</dbReference>
<dbReference type="Pfam" id="PF23278">
    <property type="entry name" value="Piwi_N"/>
    <property type="match status" value="1"/>
</dbReference>
<keyword evidence="5" id="KW-0694">RNA-binding</keyword>
<dbReference type="Gene3D" id="2.170.260.10">
    <property type="entry name" value="paz domain"/>
    <property type="match status" value="1"/>
</dbReference>
<dbReference type="InterPro" id="IPR012337">
    <property type="entry name" value="RNaseH-like_sf"/>
</dbReference>
<keyword evidence="6" id="KW-0943">RNA-mediated gene silencing</keyword>
<dbReference type="PANTHER" id="PTHR22891">
    <property type="entry name" value="EUKARYOTIC TRANSLATION INITIATION FACTOR 2C"/>
    <property type="match status" value="1"/>
</dbReference>
<evidence type="ECO:0000256" key="7">
    <source>
        <dbReference type="ARBA" id="ARBA00038291"/>
    </source>
</evidence>
<dbReference type="CDD" id="cd02845">
    <property type="entry name" value="PAZ_piwi_like"/>
    <property type="match status" value="1"/>
</dbReference>
<dbReference type="GO" id="GO:0003723">
    <property type="term" value="F:RNA binding"/>
    <property type="evidence" value="ECO:0007669"/>
    <property type="project" value="UniProtKB-KW"/>
</dbReference>
<dbReference type="CDD" id="cd04658">
    <property type="entry name" value="Piwi_piwi-like_Euk"/>
    <property type="match status" value="1"/>
</dbReference>
<feature type="compositionally biased region" description="Low complexity" evidence="8">
    <location>
        <begin position="68"/>
        <end position="92"/>
    </location>
</feature>
<keyword evidence="2" id="KW-0217">Developmental protein</keyword>